<feature type="transmembrane region" description="Helical" evidence="7">
    <location>
        <begin position="114"/>
        <end position="136"/>
    </location>
</feature>
<protein>
    <submittedName>
        <fullName evidence="8">Cellulose synthase (UDP-forming)</fullName>
        <ecNumber evidence="8">2.4.1.12</ecNumber>
    </submittedName>
</protein>
<keyword evidence="5 7" id="KW-1133">Transmembrane helix</keyword>
<evidence type="ECO:0000256" key="2">
    <source>
        <dbReference type="ARBA" id="ARBA00022676"/>
    </source>
</evidence>
<feature type="transmembrane region" description="Helical" evidence="7">
    <location>
        <begin position="54"/>
        <end position="71"/>
    </location>
</feature>
<feature type="transmembrane region" description="Helical" evidence="7">
    <location>
        <begin position="414"/>
        <end position="436"/>
    </location>
</feature>
<name>A0A1J0AFL1_9CYAN</name>
<evidence type="ECO:0000256" key="7">
    <source>
        <dbReference type="SAM" id="Phobius"/>
    </source>
</evidence>
<dbReference type="KEGG" id="glt:GlitD10_2395"/>
<feature type="transmembrane region" description="Helical" evidence="7">
    <location>
        <begin position="478"/>
        <end position="499"/>
    </location>
</feature>
<feature type="transmembrane region" description="Helical" evidence="7">
    <location>
        <begin position="448"/>
        <end position="466"/>
    </location>
</feature>
<dbReference type="RefSeq" id="WP_084111749.1">
    <property type="nucleotide sequence ID" value="NZ_CP017675.1"/>
</dbReference>
<feature type="transmembrane region" description="Helical" evidence="7">
    <location>
        <begin position="519"/>
        <end position="541"/>
    </location>
</feature>
<feature type="transmembrane region" description="Helical" evidence="7">
    <location>
        <begin position="12"/>
        <end position="34"/>
    </location>
</feature>
<accession>A0A1J0AFL1</accession>
<dbReference type="STRING" id="1188229.GlitD10_2395"/>
<dbReference type="InterPro" id="IPR029044">
    <property type="entry name" value="Nucleotide-diphossugar_trans"/>
</dbReference>
<evidence type="ECO:0000256" key="1">
    <source>
        <dbReference type="ARBA" id="ARBA00004141"/>
    </source>
</evidence>
<dbReference type="PRINTS" id="PR01439">
    <property type="entry name" value="CELLSNTHASEA"/>
</dbReference>
<keyword evidence="6 7" id="KW-0472">Membrane</keyword>
<proteinExistence type="predicted"/>
<dbReference type="EC" id="2.4.1.12" evidence="8"/>
<keyword evidence="9" id="KW-1185">Reference proteome</keyword>
<dbReference type="GO" id="GO:0035438">
    <property type="term" value="F:cyclic-di-GMP binding"/>
    <property type="evidence" value="ECO:0007669"/>
    <property type="project" value="InterPro"/>
</dbReference>
<keyword evidence="3 8" id="KW-0808">Transferase</keyword>
<dbReference type="GO" id="GO:0005886">
    <property type="term" value="C:plasma membrane"/>
    <property type="evidence" value="ECO:0007669"/>
    <property type="project" value="TreeGrafter"/>
</dbReference>
<reference evidence="8 9" key="1">
    <citation type="submission" date="2016-10" db="EMBL/GenBank/DDBJ databases">
        <title>Description of Gloeomargarita lithophora gen. nov., sp. nov., a thylakoid-bearing basal-branching cyanobacterium with intracellular carbonates, and proposal for Gloeomargaritales ord. nov.</title>
        <authorList>
            <person name="Moreira D."/>
            <person name="Tavera R."/>
            <person name="Benzerara K."/>
            <person name="Skouri-Panet F."/>
            <person name="Couradeau E."/>
            <person name="Gerard E."/>
            <person name="Loussert C."/>
            <person name="Novelo E."/>
            <person name="Zivanovic Y."/>
            <person name="Lopez-Garcia P."/>
        </authorList>
    </citation>
    <scope>NUCLEOTIDE SEQUENCE [LARGE SCALE GENOMIC DNA]</scope>
    <source>
        <strain evidence="8 9">D10</strain>
    </source>
</reference>
<dbReference type="PANTHER" id="PTHR43867">
    <property type="entry name" value="CELLULOSE SYNTHASE CATALYTIC SUBUNIT A [UDP-FORMING]"/>
    <property type="match status" value="1"/>
</dbReference>
<dbReference type="Proteomes" id="UP000180235">
    <property type="component" value="Chromosome"/>
</dbReference>
<keyword evidence="4 7" id="KW-0812">Transmembrane</keyword>
<dbReference type="InterPro" id="IPR003919">
    <property type="entry name" value="Cell_synth_A"/>
</dbReference>
<evidence type="ECO:0000256" key="5">
    <source>
        <dbReference type="ARBA" id="ARBA00022989"/>
    </source>
</evidence>
<organism evidence="8 9">
    <name type="scientific">Gloeomargarita lithophora Alchichica-D10</name>
    <dbReference type="NCBI Taxonomy" id="1188229"/>
    <lineage>
        <taxon>Bacteria</taxon>
        <taxon>Bacillati</taxon>
        <taxon>Cyanobacteriota</taxon>
        <taxon>Cyanophyceae</taxon>
        <taxon>Gloeomargaritales</taxon>
        <taxon>Gloeomargaritaceae</taxon>
        <taxon>Gloeomargarita</taxon>
    </lineage>
</organism>
<feature type="transmembrane region" description="Helical" evidence="7">
    <location>
        <begin position="83"/>
        <end position="102"/>
    </location>
</feature>
<dbReference type="EMBL" id="CP017675">
    <property type="protein sequence ID" value="APB34729.1"/>
    <property type="molecule type" value="Genomic_DNA"/>
</dbReference>
<dbReference type="Gene3D" id="3.90.550.10">
    <property type="entry name" value="Spore Coat Polysaccharide Biosynthesis Protein SpsA, Chain A"/>
    <property type="match status" value="1"/>
</dbReference>
<evidence type="ECO:0000313" key="9">
    <source>
        <dbReference type="Proteomes" id="UP000180235"/>
    </source>
</evidence>
<evidence type="ECO:0000256" key="4">
    <source>
        <dbReference type="ARBA" id="ARBA00022692"/>
    </source>
</evidence>
<dbReference type="PANTHER" id="PTHR43867:SF2">
    <property type="entry name" value="CELLULOSE SYNTHASE CATALYTIC SUBUNIT A [UDP-FORMING]"/>
    <property type="match status" value="1"/>
</dbReference>
<dbReference type="AlphaFoldDB" id="A0A1J0AFL1"/>
<dbReference type="GO" id="GO:0016760">
    <property type="term" value="F:cellulose synthase (UDP-forming) activity"/>
    <property type="evidence" value="ECO:0007669"/>
    <property type="project" value="UniProtKB-EC"/>
</dbReference>
<gene>
    <name evidence="8" type="primary">bcsA</name>
    <name evidence="8" type="ORF">GlitD10_2395</name>
</gene>
<keyword evidence="2 8" id="KW-0328">Glycosyltransferase</keyword>
<feature type="transmembrane region" description="Helical" evidence="7">
    <location>
        <begin position="548"/>
        <end position="567"/>
    </location>
</feature>
<dbReference type="SUPFAM" id="SSF53448">
    <property type="entry name" value="Nucleotide-diphospho-sugar transferases"/>
    <property type="match status" value="1"/>
</dbReference>
<sequence>MVQLRKSVWSNTLPVPGFRWLGVGIALLAGWKLMQVLPLLQAPAWLALPVTEPVTLWGIALTIAAVCWAITRLYPRPSTWSRLILLAIMLVLTGRYLLWRVLGTLRWESGGLVAFSLGFLALEVLSSAGGWIQLFLMAQTRDRRPEADLYGVAVTAGKYQPTVDILIPTYNEPAFILKRTILGCQALDYAPKTIYLLDDTRRPEIRALAQALGCAYLTRPDNRHAKAGNLNHALPLTQGELIAVFDADFIPTRNFLTRTVGFFQNSRVALVQTPQTFYNPDPVAHNLGLSAVLTPEEEIFYRQIQPMRDGVQGVICSGTSLVVRRAPLEAIGGFVTESLSEDYFTGVKLSAQGLEVIYLQEKLSAGLAAENMAAHISQRLRWAQGTLQGLFIPSNPLTIPGLNFKQRLAHLEGLLNWFGSWARVGFLLIPVLVALSNTLPFQATPAELIYYFMPYYLAQFIVFPWLNRQSRSILTADLYVLTTCWPVSVAVWQTLMRPFERGFRVTPKGLSNHKFTVNWPLVTPLVVFLGVNLACFVWFMLTQGWQWVWVWSIYNLIMLCLACLALVDAPQPSPYPWFPLQKLVQFQQGERTAWGLTEQLSELGASVTLTQGRLTPEPVTVTLPEVGLTLTAQPQHQETGRVTLAWTDVTLDQERKLIPLLFCRPGQWQERKVPSEWRSLGWLLQALVRWPLRHQLRDKVRAHRLQ</sequence>
<evidence type="ECO:0000256" key="6">
    <source>
        <dbReference type="ARBA" id="ARBA00023136"/>
    </source>
</evidence>
<dbReference type="InterPro" id="IPR050321">
    <property type="entry name" value="Glycosyltr_2/OpgH_subfam"/>
</dbReference>
<dbReference type="CDD" id="cd06421">
    <property type="entry name" value="CESA_CelA_like"/>
    <property type="match status" value="1"/>
</dbReference>
<evidence type="ECO:0000313" key="8">
    <source>
        <dbReference type="EMBL" id="APB34729.1"/>
    </source>
</evidence>
<evidence type="ECO:0000256" key="3">
    <source>
        <dbReference type="ARBA" id="ARBA00022679"/>
    </source>
</evidence>
<dbReference type="GO" id="GO:0006011">
    <property type="term" value="P:UDP-alpha-D-glucose metabolic process"/>
    <property type="evidence" value="ECO:0007669"/>
    <property type="project" value="InterPro"/>
</dbReference>
<dbReference type="Pfam" id="PF13641">
    <property type="entry name" value="Glyco_tranf_2_3"/>
    <property type="match status" value="1"/>
</dbReference>
<comment type="subcellular location">
    <subcellularLocation>
        <location evidence="1">Membrane</location>
        <topology evidence="1">Multi-pass membrane protein</topology>
    </subcellularLocation>
</comment>